<name>A0A5C6CX74_9BACT</name>
<protein>
    <recommendedName>
        <fullName evidence="3">PEP-CTERM protein-sorting domain-containing protein</fullName>
    </recommendedName>
</protein>
<comment type="caution">
    <text evidence="1">The sequence shown here is derived from an EMBL/GenBank/DDBJ whole genome shotgun (WGS) entry which is preliminary data.</text>
</comment>
<dbReference type="AlphaFoldDB" id="A0A5C6CX74"/>
<dbReference type="PROSITE" id="PS00018">
    <property type="entry name" value="EF_HAND_1"/>
    <property type="match status" value="1"/>
</dbReference>
<dbReference type="RefSeq" id="WP_146447583.1">
    <property type="nucleotide sequence ID" value="NZ_SJPS01000001.1"/>
</dbReference>
<evidence type="ECO:0000313" key="1">
    <source>
        <dbReference type="EMBL" id="TWU29573.1"/>
    </source>
</evidence>
<reference evidence="1 2" key="1">
    <citation type="submission" date="2019-02" db="EMBL/GenBank/DDBJ databases">
        <title>Deep-cultivation of Planctomycetes and their phenomic and genomic characterization uncovers novel biology.</title>
        <authorList>
            <person name="Wiegand S."/>
            <person name="Jogler M."/>
            <person name="Boedeker C."/>
            <person name="Pinto D."/>
            <person name="Vollmers J."/>
            <person name="Rivas-Marin E."/>
            <person name="Kohn T."/>
            <person name="Peeters S.H."/>
            <person name="Heuer A."/>
            <person name="Rast P."/>
            <person name="Oberbeckmann S."/>
            <person name="Bunk B."/>
            <person name="Jeske O."/>
            <person name="Meyerdierks A."/>
            <person name="Storesund J.E."/>
            <person name="Kallscheuer N."/>
            <person name="Luecker S."/>
            <person name="Lage O.M."/>
            <person name="Pohl T."/>
            <person name="Merkel B.J."/>
            <person name="Hornburger P."/>
            <person name="Mueller R.-W."/>
            <person name="Bruemmer F."/>
            <person name="Labrenz M."/>
            <person name="Spormann A.M."/>
            <person name="Op Den Camp H."/>
            <person name="Overmann J."/>
            <person name="Amann R."/>
            <person name="Jetten M.S.M."/>
            <person name="Mascher T."/>
            <person name="Medema M.H."/>
            <person name="Devos D.P."/>
            <person name="Kaster A.-K."/>
            <person name="Ovreas L."/>
            <person name="Rohde M."/>
            <person name="Galperin M.Y."/>
            <person name="Jogler C."/>
        </authorList>
    </citation>
    <scope>NUCLEOTIDE SEQUENCE [LARGE SCALE GENOMIC DNA]</scope>
    <source>
        <strain evidence="1 2">Pla144</strain>
    </source>
</reference>
<dbReference type="InterPro" id="IPR018247">
    <property type="entry name" value="EF_Hand_1_Ca_BS"/>
</dbReference>
<accession>A0A5C6CX74</accession>
<evidence type="ECO:0008006" key="3">
    <source>
        <dbReference type="Google" id="ProtNLM"/>
    </source>
</evidence>
<gene>
    <name evidence="1" type="ORF">Pla144_03510</name>
</gene>
<evidence type="ECO:0000313" key="2">
    <source>
        <dbReference type="Proteomes" id="UP000318437"/>
    </source>
</evidence>
<sequence length="409" mass="44201">MTSIAASSCQVLWKAACLLLVFTAPTRGEIAIWSEPELDRWFHLGDTTPGLKTEMSTFTNYGVSSEFSQSRAGSFMLGFNTASQTDLLNPALYTLNSVRFTIDFVDDGRQVIYDPSVDSLSAISEGTDDPGNPIELFGIGYANDYERLGFDTNDSFPPEFEESSPLWPNVPTLERTFNVYPLGDDGTGNFGNVFNSPGGEGTFVLDGEDEPQLLDVLRDPWNTTPWAVGTVAGLNAGQAVPGGSVFSLEVDLQKPGVLEYFQQSLTTGQVGVFITSLHDVSGFHNGIMSDFPAFYSKESLFVSFGVASAPTLEIDYTVLTERTPGDFDGDHDIDADDLGDWQTHFGIDSGADANGDGDTDGADFLAWQRNFTGPNLPMLNAVPEPATAPIAICLAVLSNLTSRPSRWII</sequence>
<keyword evidence="2" id="KW-1185">Reference proteome</keyword>
<organism evidence="1 2">
    <name type="scientific">Bythopirellula polymerisocia</name>
    <dbReference type="NCBI Taxonomy" id="2528003"/>
    <lineage>
        <taxon>Bacteria</taxon>
        <taxon>Pseudomonadati</taxon>
        <taxon>Planctomycetota</taxon>
        <taxon>Planctomycetia</taxon>
        <taxon>Pirellulales</taxon>
        <taxon>Lacipirellulaceae</taxon>
        <taxon>Bythopirellula</taxon>
    </lineage>
</organism>
<dbReference type="OrthoDB" id="256911at2"/>
<proteinExistence type="predicted"/>
<dbReference type="Proteomes" id="UP000318437">
    <property type="component" value="Unassembled WGS sequence"/>
</dbReference>
<dbReference type="EMBL" id="SJPS01000001">
    <property type="protein sequence ID" value="TWU29573.1"/>
    <property type="molecule type" value="Genomic_DNA"/>
</dbReference>